<dbReference type="InterPro" id="IPR003439">
    <property type="entry name" value="ABC_transporter-like_ATP-bd"/>
</dbReference>
<evidence type="ECO:0000256" key="5">
    <source>
        <dbReference type="ARBA" id="ARBA00022970"/>
    </source>
</evidence>
<comment type="similarity">
    <text evidence="1">Belongs to the ABC transporter superfamily.</text>
</comment>
<organism evidence="7 8">
    <name type="scientific">Paenibacillus chartarius</name>
    <dbReference type="NCBI Taxonomy" id="747481"/>
    <lineage>
        <taxon>Bacteria</taxon>
        <taxon>Bacillati</taxon>
        <taxon>Bacillota</taxon>
        <taxon>Bacilli</taxon>
        <taxon>Bacillales</taxon>
        <taxon>Paenibacillaceae</taxon>
        <taxon>Paenibacillus</taxon>
    </lineage>
</organism>
<dbReference type="InterPro" id="IPR027417">
    <property type="entry name" value="P-loop_NTPase"/>
</dbReference>
<protein>
    <submittedName>
        <fullName evidence="7">ABC transporter ATP-binding protein</fullName>
    </submittedName>
</protein>
<dbReference type="InterPro" id="IPR052156">
    <property type="entry name" value="BCAA_Transport_ATP-bd_LivF"/>
</dbReference>
<evidence type="ECO:0000256" key="3">
    <source>
        <dbReference type="ARBA" id="ARBA00022741"/>
    </source>
</evidence>
<comment type="caution">
    <text evidence="7">The sequence shown here is derived from an EMBL/GenBank/DDBJ whole genome shotgun (WGS) entry which is preliminary data.</text>
</comment>
<reference evidence="7 8" key="1">
    <citation type="submission" date="2024-09" db="EMBL/GenBank/DDBJ databases">
        <authorList>
            <person name="Sun Q."/>
            <person name="Mori K."/>
        </authorList>
    </citation>
    <scope>NUCLEOTIDE SEQUENCE [LARGE SCALE GENOMIC DNA]</scope>
    <source>
        <strain evidence="7 8">CCM 7759</strain>
    </source>
</reference>
<evidence type="ECO:0000313" key="7">
    <source>
        <dbReference type="EMBL" id="MFC0212276.1"/>
    </source>
</evidence>
<dbReference type="GO" id="GO:0005524">
    <property type="term" value="F:ATP binding"/>
    <property type="evidence" value="ECO:0007669"/>
    <property type="project" value="UniProtKB-KW"/>
</dbReference>
<dbReference type="InterPro" id="IPR017871">
    <property type="entry name" value="ABC_transporter-like_CS"/>
</dbReference>
<dbReference type="Gene3D" id="3.40.50.300">
    <property type="entry name" value="P-loop containing nucleotide triphosphate hydrolases"/>
    <property type="match status" value="1"/>
</dbReference>
<proteinExistence type="inferred from homology"/>
<dbReference type="InterPro" id="IPR003593">
    <property type="entry name" value="AAA+_ATPase"/>
</dbReference>
<evidence type="ECO:0000256" key="2">
    <source>
        <dbReference type="ARBA" id="ARBA00022448"/>
    </source>
</evidence>
<dbReference type="PANTHER" id="PTHR43820:SF4">
    <property type="entry name" value="HIGH-AFFINITY BRANCHED-CHAIN AMINO ACID TRANSPORT ATP-BINDING PROTEIN LIVF"/>
    <property type="match status" value="1"/>
</dbReference>
<dbReference type="Pfam" id="PF00005">
    <property type="entry name" value="ABC_tran"/>
    <property type="match status" value="1"/>
</dbReference>
<evidence type="ECO:0000256" key="4">
    <source>
        <dbReference type="ARBA" id="ARBA00022840"/>
    </source>
</evidence>
<keyword evidence="3" id="KW-0547">Nucleotide-binding</keyword>
<dbReference type="SMART" id="SM00382">
    <property type="entry name" value="AAA"/>
    <property type="match status" value="1"/>
</dbReference>
<accession>A0ABV6DI05</accession>
<evidence type="ECO:0000259" key="6">
    <source>
        <dbReference type="PROSITE" id="PS50893"/>
    </source>
</evidence>
<gene>
    <name evidence="7" type="ORF">ACFFK0_07355</name>
</gene>
<dbReference type="Proteomes" id="UP001589776">
    <property type="component" value="Unassembled WGS sequence"/>
</dbReference>
<keyword evidence="8" id="KW-1185">Reference proteome</keyword>
<keyword evidence="2" id="KW-0813">Transport</keyword>
<sequence>MLAVSGLQAGYGNLQVLRGVEFTVKKGEFVSLIGSNGAGKTTLLRTISALIKRSAGVVEFDGERIEGLAQDAIVKRGLIHVPEGRKLFSDMSVLENLELGAYTKEARKKKKENLELCYELFPILKERVHQIAGTMSGGQQQMVAIARGLMSCPKLLILDEPSIGLSPLLTKQVFEIIEQIKGKGVTVLLVEQNAKQAVALADRSYVLENGRIVLEGTREELLHNDQLKAAYLGH</sequence>
<evidence type="ECO:0000313" key="8">
    <source>
        <dbReference type="Proteomes" id="UP001589776"/>
    </source>
</evidence>
<dbReference type="CDD" id="cd03224">
    <property type="entry name" value="ABC_TM1139_LivF_branched"/>
    <property type="match status" value="1"/>
</dbReference>
<dbReference type="PROSITE" id="PS00211">
    <property type="entry name" value="ABC_TRANSPORTER_1"/>
    <property type="match status" value="1"/>
</dbReference>
<dbReference type="EMBL" id="JBHLWN010000027">
    <property type="protein sequence ID" value="MFC0212276.1"/>
    <property type="molecule type" value="Genomic_DNA"/>
</dbReference>
<keyword evidence="4 7" id="KW-0067">ATP-binding</keyword>
<dbReference type="SUPFAM" id="SSF52540">
    <property type="entry name" value="P-loop containing nucleoside triphosphate hydrolases"/>
    <property type="match status" value="1"/>
</dbReference>
<name>A0ABV6DI05_9BACL</name>
<feature type="domain" description="ABC transporter" evidence="6">
    <location>
        <begin position="2"/>
        <end position="234"/>
    </location>
</feature>
<dbReference type="RefSeq" id="WP_377469405.1">
    <property type="nucleotide sequence ID" value="NZ_JBHLWN010000027.1"/>
</dbReference>
<dbReference type="PROSITE" id="PS50893">
    <property type="entry name" value="ABC_TRANSPORTER_2"/>
    <property type="match status" value="1"/>
</dbReference>
<dbReference type="PANTHER" id="PTHR43820">
    <property type="entry name" value="HIGH-AFFINITY BRANCHED-CHAIN AMINO ACID TRANSPORT ATP-BINDING PROTEIN LIVF"/>
    <property type="match status" value="1"/>
</dbReference>
<keyword evidence="5" id="KW-0029">Amino-acid transport</keyword>
<evidence type="ECO:0000256" key="1">
    <source>
        <dbReference type="ARBA" id="ARBA00005417"/>
    </source>
</evidence>